<dbReference type="GO" id="GO:0045505">
    <property type="term" value="F:dynein intermediate chain binding"/>
    <property type="evidence" value="ECO:0007669"/>
    <property type="project" value="InterPro"/>
</dbReference>
<dbReference type="Pfam" id="PF17857">
    <property type="entry name" value="AAA_lid_1"/>
    <property type="match status" value="1"/>
</dbReference>
<dbReference type="GO" id="GO:0005930">
    <property type="term" value="C:axoneme"/>
    <property type="evidence" value="ECO:0007669"/>
    <property type="project" value="UniProtKB-SubCell"/>
</dbReference>
<dbReference type="InterPro" id="IPR003593">
    <property type="entry name" value="AAA+_ATPase"/>
</dbReference>
<evidence type="ECO:0000313" key="19">
    <source>
        <dbReference type="Proteomes" id="UP000247498"/>
    </source>
</evidence>
<dbReference type="Gene3D" id="1.20.140.100">
    <property type="entry name" value="Dynein heavy chain, N-terminal domain 2"/>
    <property type="match status" value="1"/>
</dbReference>
<keyword evidence="10 15" id="KW-0175">Coiled coil</keyword>
<feature type="domain" description="AAA+ ATPase" evidence="17">
    <location>
        <begin position="795"/>
        <end position="964"/>
    </location>
</feature>
<evidence type="ECO:0000256" key="1">
    <source>
        <dbReference type="ARBA" id="ARBA00004430"/>
    </source>
</evidence>
<dbReference type="STRING" id="307507.A0A2V0P959"/>
<dbReference type="GO" id="GO:0051959">
    <property type="term" value="F:dynein light intermediate chain binding"/>
    <property type="evidence" value="ECO:0007669"/>
    <property type="project" value="InterPro"/>
</dbReference>
<feature type="domain" description="AAA+ ATPase" evidence="17">
    <location>
        <begin position="1472"/>
        <end position="1611"/>
    </location>
</feature>
<keyword evidence="5" id="KW-0677">Repeat</keyword>
<dbReference type="PANTHER" id="PTHR45703">
    <property type="entry name" value="DYNEIN HEAVY CHAIN"/>
    <property type="match status" value="1"/>
</dbReference>
<dbReference type="FunFam" id="3.40.50.300:FF:002141">
    <property type="entry name" value="Dynein heavy chain"/>
    <property type="match status" value="1"/>
</dbReference>
<dbReference type="Proteomes" id="UP000247498">
    <property type="component" value="Unassembled WGS sequence"/>
</dbReference>
<dbReference type="Pfam" id="PF12780">
    <property type="entry name" value="AAA_8"/>
    <property type="match status" value="1"/>
</dbReference>
<accession>A0A2V0P959</accession>
<keyword evidence="16" id="KW-0472">Membrane</keyword>
<evidence type="ECO:0000256" key="12">
    <source>
        <dbReference type="ARBA" id="ARBA00023175"/>
    </source>
</evidence>
<evidence type="ECO:0000256" key="16">
    <source>
        <dbReference type="SAM" id="Phobius"/>
    </source>
</evidence>
<dbReference type="Pfam" id="PF08393">
    <property type="entry name" value="DHC_N2"/>
    <property type="match status" value="1"/>
</dbReference>
<dbReference type="Gene3D" id="3.20.180.20">
    <property type="entry name" value="Dynein heavy chain, N-terminal domain 2"/>
    <property type="match status" value="1"/>
</dbReference>
<protein>
    <submittedName>
        <fullName evidence="18">Dynein heavy chain axonemal</fullName>
    </submittedName>
</protein>
<keyword evidence="16" id="KW-1133">Transmembrane helix</keyword>
<comment type="subcellular location">
    <subcellularLocation>
        <location evidence="1">Cytoplasm</location>
        <location evidence="1">Cytoskeleton</location>
        <location evidence="1">Cilium axoneme</location>
    </subcellularLocation>
</comment>
<comment type="similarity">
    <text evidence="2">Belongs to the dynein heavy chain family.</text>
</comment>
<dbReference type="Gene3D" id="3.40.50.300">
    <property type="entry name" value="P-loop containing nucleotide triphosphate hydrolases"/>
    <property type="match status" value="3"/>
</dbReference>
<evidence type="ECO:0000256" key="14">
    <source>
        <dbReference type="ARBA" id="ARBA00023273"/>
    </source>
</evidence>
<dbReference type="SMART" id="SM00382">
    <property type="entry name" value="AAA"/>
    <property type="match status" value="3"/>
</dbReference>
<evidence type="ECO:0000313" key="18">
    <source>
        <dbReference type="EMBL" id="GBF96391.1"/>
    </source>
</evidence>
<dbReference type="GO" id="GO:0030286">
    <property type="term" value="C:dynein complex"/>
    <property type="evidence" value="ECO:0007669"/>
    <property type="project" value="UniProtKB-KW"/>
</dbReference>
<keyword evidence="12" id="KW-0505">Motor protein</keyword>
<keyword evidence="6" id="KW-0547">Nucleotide-binding</keyword>
<feature type="coiled-coil region" evidence="15">
    <location>
        <begin position="193"/>
        <end position="220"/>
    </location>
</feature>
<evidence type="ECO:0000256" key="13">
    <source>
        <dbReference type="ARBA" id="ARBA00023212"/>
    </source>
</evidence>
<dbReference type="InterPro" id="IPR041466">
    <property type="entry name" value="Dynein_AAA5_ext"/>
</dbReference>
<evidence type="ECO:0000259" key="17">
    <source>
        <dbReference type="SMART" id="SM00382"/>
    </source>
</evidence>
<evidence type="ECO:0000256" key="5">
    <source>
        <dbReference type="ARBA" id="ARBA00022737"/>
    </source>
</evidence>
<evidence type="ECO:0000256" key="4">
    <source>
        <dbReference type="ARBA" id="ARBA00022701"/>
    </source>
</evidence>
<dbReference type="FunFam" id="1.10.287.2620:FF:000001">
    <property type="entry name" value="Cytoplasmic dynein heavy chain 1"/>
    <property type="match status" value="1"/>
</dbReference>
<dbReference type="FunFam" id="3.40.50.300:FF:000738">
    <property type="entry name" value="Dynein heavy chain axonemal"/>
    <property type="match status" value="1"/>
</dbReference>
<evidence type="ECO:0000256" key="8">
    <source>
        <dbReference type="ARBA" id="ARBA00022840"/>
    </source>
</evidence>
<dbReference type="FunFam" id="1.20.140.100:FF:000001">
    <property type="entry name" value="dynein heavy chain 17, axonemal"/>
    <property type="match status" value="1"/>
</dbReference>
<evidence type="ECO:0000256" key="2">
    <source>
        <dbReference type="ARBA" id="ARBA00008887"/>
    </source>
</evidence>
<dbReference type="InterPro" id="IPR035699">
    <property type="entry name" value="AAA_6"/>
</dbReference>
<sequence length="1978" mass="219944">MALRSALALLDGKLYAVTGAAGSPKLDQLDSLDLFGLASAYAFGERMRAEVSGLLQNLELRAERQAAGMELAAQPEALAASFDSLLRVMDALYQVRVGRAETDLAIDQLRETLAMLAAERAPGIGKLEKRLEEMAQRWDGIKKAQLQVKTSLEPIQAAQAERIRGDVAGFGARVAAARASLKSRPYMAWATGATAAYAALDAAAAELAKLQRECERFAELARMFDLADAVDPITEQLAEARDDLVAAKDVWDCAQLCELQFAAWRDTLWKDIRTDEMEEGAKGFVKEVKALSKKVREESAFKGLDASVKNYLVSVPLVADLRSPAMRDRHWTALMEATGVKFDVADPSFKLGQLLALELHRFEEEVSEIVDRAQKEEKMETGLTKLEDAWGRVAFNFVPHKEGSDVALVKMAEEDFEMLEDNQVLVQGMMANRYMATFRDAILGWNKKLMAVADVVQLLAEIQRTWAYLESLFIGSEEVKRELPEATARFARIDADVRSVLREFRGTQNCVACCNREGLLKFLESQQAALEVCEKALADYMESKRRAFPRFYFVSTADLLDILSNGNNPHKVMQHMSKCFQAIDRLKLDQAEATPGGPRPKGLGMVSCVGEEYVPFASPLPLEGKVESYLADVVARMRGELRSVLKASVAAYPGVPRDKWLFEWPSQVILVVNQIFWCQEVEQAFAELAAGKAGAMRTYNAFQVKQLTRLIEVTRTNLSRSDRQKVMNMITIDAHSRDMVANIVEAGETAADCFQIKICDASFPYGYEYLGNGPRLVITPLTDRIYITATQACWLCLGTAPAGPAGTGKTETTKDLSAQLGKSVYVFNCSPEMDYRTMGDIFKGLAASGSWGCFDEFNRLVPEVLSVCSVQYKCVTDAQKRKSLLPGRGLEYVDAAGGSHPAVPSWTFTAADGVEMPLEEGTSAFITMNPGYIGRAELPESLKALFRPITVVVPDRQLIMENMLMAEVLAKKFASLYFLLEDLLSPAKHYDWGLRAIKSVLVVAGSLLRAEEGQVESQVLFRALRDFNVPKILAPDMVIFMGLLNDLFPGVDPPRKRDLAFEEVIRATAVEMKLAPDDDFVLRVVQLSELLAIRHCVFLMGPTGCGRTECYRVLARAIAKGTNEPVNDYLKMNNRKKVTVRDIDPKAVSTQELYGFVNMATREWKDGLLSFNMRELANMPDTNPKWILLDGDLDANWVESMNSVMDDSRLLTLPSNERIRLLPHMKARGPRGGGLMQGRGQGAGGRGRWCGGAQMIFEIRDLKFATPATATRAGILYISEGRQWGNMVSSWLDRVARPYAERAKWKDPSVPAKWLSELFDKYVPACVEEMAREYSHITPLGTMNLVTTLVNTMEALLRPENLSNKADQALFETYFVFAAIWAFGGALVEKDGIDYRRRFDKWWKTTWTTVKLPGKGSVFDYFVSAKTAKFTPWAELVADTPYDSATTPMGAVFVPTPETASLRFFLDAMVELRKPIMFVGGAGVGKTQLVKGKLAALPEETLALAIAFNYFTDVLEGPLEKKAGVNYGPPGSKRLVYFVDDLNMPRLDPYETAMPISLIRQHLGWGHWFDRSKLTQKNIHNTQYVAAMNPTAGSFIINPRLQRLFMTLAVTFPGQDSLMKIYGTFLGGHLARFSEDVKEMGTKILQAALALHERVSSTFRKTAVNFHYEFTVRHLANVFQGLLMSAPDVINTPAKWAKLWLHESERVYADRLVSQGDLDTYNKAAVAVAKKYLALPEIDEYYRKKDPRPLVFSHFARGLADKTYDEVADYTQLYRVLTEALLEYNETNAVMDLVLFEDAMKHVARISRIISSPGGHALLVGVGGSGKQSLARLAAFICGYSTVTIVISGGYSLSNFREDLQRMYRRAGLKGEGLLFLLTDSQIVDERMLVSVNDLLASGEVPELFAPEDRDEIVNAMRAETKAAGLLDTAENCWGTFIRKVKSNLHVAFTSSPVGEAFRVRSQRFLATINSTVIDCAP</sequence>
<keyword evidence="3" id="KW-0963">Cytoplasm</keyword>
<evidence type="ECO:0000256" key="10">
    <source>
        <dbReference type="ARBA" id="ARBA00023054"/>
    </source>
</evidence>
<name>A0A2V0P959_9CHLO</name>
<dbReference type="Gene3D" id="1.20.58.1120">
    <property type="match status" value="1"/>
</dbReference>
<dbReference type="Gene3D" id="1.10.8.710">
    <property type="match status" value="1"/>
</dbReference>
<dbReference type="InterPro" id="IPR041589">
    <property type="entry name" value="DNAH3_AAA_lid_1"/>
</dbReference>
<dbReference type="InterPro" id="IPR042222">
    <property type="entry name" value="Dynein_2_N"/>
</dbReference>
<dbReference type="PANTHER" id="PTHR45703:SF8">
    <property type="entry name" value="DYNEINS HEAVY CHAIN"/>
    <property type="match status" value="1"/>
</dbReference>
<keyword evidence="19" id="KW-1185">Reference proteome</keyword>
<feature type="transmembrane region" description="Helical" evidence="16">
    <location>
        <begin position="1833"/>
        <end position="1853"/>
    </location>
</feature>
<dbReference type="InterPro" id="IPR043157">
    <property type="entry name" value="Dynein_AAA1S"/>
</dbReference>
<dbReference type="Pfam" id="PF17852">
    <property type="entry name" value="Dynein_AAA_lid"/>
    <property type="match status" value="1"/>
</dbReference>
<dbReference type="GO" id="GO:0030030">
    <property type="term" value="P:cell projection organization"/>
    <property type="evidence" value="ECO:0007669"/>
    <property type="project" value="UniProtKB-KW"/>
</dbReference>
<reference evidence="18 19" key="1">
    <citation type="journal article" date="2018" name="Sci. Rep.">
        <title>Raphidocelis subcapitata (=Pseudokirchneriella subcapitata) provides an insight into genome evolution and environmental adaptations in the Sphaeropleales.</title>
        <authorList>
            <person name="Suzuki S."/>
            <person name="Yamaguchi H."/>
            <person name="Nakajima N."/>
            <person name="Kawachi M."/>
        </authorList>
    </citation>
    <scope>NUCLEOTIDE SEQUENCE [LARGE SCALE GENOMIC DNA]</scope>
    <source>
        <strain evidence="18 19">NIES-35</strain>
    </source>
</reference>
<dbReference type="InterPro" id="IPR013602">
    <property type="entry name" value="Dynein_heavy_linker"/>
</dbReference>
<dbReference type="InterPro" id="IPR042228">
    <property type="entry name" value="Dynein_linker_3"/>
</dbReference>
<dbReference type="InParanoid" id="A0A2V0P959"/>
<organism evidence="18 19">
    <name type="scientific">Raphidocelis subcapitata</name>
    <dbReference type="NCBI Taxonomy" id="307507"/>
    <lineage>
        <taxon>Eukaryota</taxon>
        <taxon>Viridiplantae</taxon>
        <taxon>Chlorophyta</taxon>
        <taxon>core chlorophytes</taxon>
        <taxon>Chlorophyceae</taxon>
        <taxon>CS clade</taxon>
        <taxon>Sphaeropleales</taxon>
        <taxon>Selenastraceae</taxon>
        <taxon>Raphidocelis</taxon>
    </lineage>
</organism>
<keyword evidence="13" id="KW-0206">Cytoskeleton</keyword>
<keyword evidence="9" id="KW-0243">Dynein</keyword>
<evidence type="ECO:0000256" key="6">
    <source>
        <dbReference type="ARBA" id="ARBA00022741"/>
    </source>
</evidence>
<keyword evidence="11" id="KW-0969">Cilium</keyword>
<dbReference type="EMBL" id="BDRX01000079">
    <property type="protein sequence ID" value="GBF96391.1"/>
    <property type="molecule type" value="Genomic_DNA"/>
</dbReference>
<keyword evidence="7" id="KW-0970">Cilium biogenesis/degradation</keyword>
<dbReference type="FunFam" id="3.20.180.20:FF:000001">
    <property type="entry name" value="Dynein axonemal heavy chain 5"/>
    <property type="match status" value="1"/>
</dbReference>
<dbReference type="OrthoDB" id="10251809at2759"/>
<keyword evidence="14" id="KW-0966">Cell projection</keyword>
<feature type="domain" description="AAA+ ATPase" evidence="17">
    <location>
        <begin position="1813"/>
        <end position="1970"/>
    </location>
</feature>
<evidence type="ECO:0000256" key="15">
    <source>
        <dbReference type="SAM" id="Coils"/>
    </source>
</evidence>
<dbReference type="InterPro" id="IPR027417">
    <property type="entry name" value="P-loop_NTPase"/>
</dbReference>
<dbReference type="Pfam" id="PF12774">
    <property type="entry name" value="AAA_6"/>
    <property type="match status" value="2"/>
</dbReference>
<dbReference type="Gene3D" id="1.20.920.30">
    <property type="match status" value="1"/>
</dbReference>
<gene>
    <name evidence="18" type="ORF">Rsub_09190</name>
</gene>
<evidence type="ECO:0000256" key="7">
    <source>
        <dbReference type="ARBA" id="ARBA00022794"/>
    </source>
</evidence>
<dbReference type="SUPFAM" id="SSF46966">
    <property type="entry name" value="Spectrin repeat"/>
    <property type="match status" value="1"/>
</dbReference>
<dbReference type="GO" id="GO:0007018">
    <property type="term" value="P:microtubule-based movement"/>
    <property type="evidence" value="ECO:0007669"/>
    <property type="project" value="InterPro"/>
</dbReference>
<keyword evidence="16" id="KW-0812">Transmembrane</keyword>
<dbReference type="SUPFAM" id="SSF52540">
    <property type="entry name" value="P-loop containing nucleoside triphosphate hydrolases"/>
    <property type="match status" value="4"/>
</dbReference>
<keyword evidence="4" id="KW-0493">Microtubule</keyword>
<dbReference type="GO" id="GO:0005874">
    <property type="term" value="C:microtubule"/>
    <property type="evidence" value="ECO:0007669"/>
    <property type="project" value="UniProtKB-KW"/>
</dbReference>
<dbReference type="Pfam" id="PF12775">
    <property type="entry name" value="AAA_7"/>
    <property type="match status" value="1"/>
</dbReference>
<dbReference type="InterPro" id="IPR026983">
    <property type="entry name" value="DHC"/>
</dbReference>
<keyword evidence="8" id="KW-0067">ATP-binding</keyword>
<evidence type="ECO:0000256" key="9">
    <source>
        <dbReference type="ARBA" id="ARBA00023017"/>
    </source>
</evidence>
<proteinExistence type="inferred from homology"/>
<dbReference type="GO" id="GO:0005524">
    <property type="term" value="F:ATP binding"/>
    <property type="evidence" value="ECO:0007669"/>
    <property type="project" value="UniProtKB-KW"/>
</dbReference>
<evidence type="ECO:0000256" key="11">
    <source>
        <dbReference type="ARBA" id="ARBA00023069"/>
    </source>
</evidence>
<dbReference type="Gene3D" id="1.10.287.2620">
    <property type="match status" value="1"/>
</dbReference>
<evidence type="ECO:0000256" key="3">
    <source>
        <dbReference type="ARBA" id="ARBA00022490"/>
    </source>
</evidence>
<dbReference type="Gene3D" id="1.10.472.130">
    <property type="match status" value="1"/>
</dbReference>
<comment type="caution">
    <text evidence="18">The sequence shown here is derived from an EMBL/GenBank/DDBJ whole genome shotgun (WGS) entry which is preliminary data.</text>
</comment>
<dbReference type="InterPro" id="IPR024317">
    <property type="entry name" value="Dynein_heavy_chain_D4_dom"/>
</dbReference>